<keyword evidence="5" id="KW-1185">Reference proteome</keyword>
<feature type="compositionally biased region" description="Basic and acidic residues" evidence="2">
    <location>
        <begin position="29"/>
        <end position="39"/>
    </location>
</feature>
<keyword evidence="1" id="KW-0238">DNA-binding</keyword>
<dbReference type="Pfam" id="PF13411">
    <property type="entry name" value="MerR_1"/>
    <property type="match status" value="1"/>
</dbReference>
<evidence type="ECO:0000256" key="2">
    <source>
        <dbReference type="SAM" id="MobiDB-lite"/>
    </source>
</evidence>
<dbReference type="EMBL" id="BMUT01000004">
    <property type="protein sequence ID" value="GGX77705.1"/>
    <property type="molecule type" value="Genomic_DNA"/>
</dbReference>
<dbReference type="PANTHER" id="PTHR30204">
    <property type="entry name" value="REDOX-CYCLING DRUG-SENSING TRANSCRIPTIONAL ACTIVATOR SOXR"/>
    <property type="match status" value="1"/>
</dbReference>
<gene>
    <name evidence="4" type="ORF">GCM10010324_24040</name>
</gene>
<evidence type="ECO:0000259" key="3">
    <source>
        <dbReference type="PROSITE" id="PS50937"/>
    </source>
</evidence>
<accession>A0ABQ2YAW8</accession>
<feature type="compositionally biased region" description="Basic and acidic residues" evidence="2">
    <location>
        <begin position="1"/>
        <end position="17"/>
    </location>
</feature>
<dbReference type="PROSITE" id="PS50937">
    <property type="entry name" value="HTH_MERR_2"/>
    <property type="match status" value="1"/>
</dbReference>
<dbReference type="InterPro" id="IPR009061">
    <property type="entry name" value="DNA-bd_dom_put_sf"/>
</dbReference>
<feature type="region of interest" description="Disordered" evidence="2">
    <location>
        <begin position="1"/>
        <end position="39"/>
    </location>
</feature>
<dbReference type="SUPFAM" id="SSF46955">
    <property type="entry name" value="Putative DNA-binding domain"/>
    <property type="match status" value="1"/>
</dbReference>
<organism evidence="4 5">
    <name type="scientific">Streptomyces hiroshimensis</name>
    <dbReference type="NCBI Taxonomy" id="66424"/>
    <lineage>
        <taxon>Bacteria</taxon>
        <taxon>Bacillati</taxon>
        <taxon>Actinomycetota</taxon>
        <taxon>Actinomycetes</taxon>
        <taxon>Kitasatosporales</taxon>
        <taxon>Streptomycetaceae</taxon>
        <taxon>Streptomyces</taxon>
    </lineage>
</organism>
<dbReference type="Gene3D" id="1.10.1660.10">
    <property type="match status" value="1"/>
</dbReference>
<name>A0ABQ2YAW8_9ACTN</name>
<dbReference type="SMART" id="SM00422">
    <property type="entry name" value="HTH_MERR"/>
    <property type="match status" value="1"/>
</dbReference>
<protein>
    <submittedName>
        <fullName evidence="4">MerR family transcriptional regulator</fullName>
    </submittedName>
</protein>
<evidence type="ECO:0000256" key="1">
    <source>
        <dbReference type="ARBA" id="ARBA00023125"/>
    </source>
</evidence>
<sequence length="285" mass="30363">MGDERGRRATGEHEARTTEPPGAAARQHRTAEPAEEAGAHEYRTAELAAAAGITVRTLRFYRERKLLPPPRREGRIAWYGPRHLARLRTIGALLERGHTLGGIAELLSAFECGRDVGELLGLAGAAVTVPWTEEAAIRLTPEELADRFTGEVTPENLAASLDLGYLGVDGEEIVHVSRRLLDASTELVRHGIPLAAVLAAGREVRAHADALAETFTGLIRDHVLAGLPPGEAGGAGETLERLRAVARTVVDAELSMAVDRRVRTELDSRLGAHGAAGEPGPARPG</sequence>
<dbReference type="InterPro" id="IPR000551">
    <property type="entry name" value="MerR-type_HTH_dom"/>
</dbReference>
<feature type="domain" description="HTH merR-type" evidence="3">
    <location>
        <begin position="41"/>
        <end position="109"/>
    </location>
</feature>
<dbReference type="PRINTS" id="PR00040">
    <property type="entry name" value="HTHMERR"/>
</dbReference>
<reference evidence="5" key="1">
    <citation type="journal article" date="2019" name="Int. J. Syst. Evol. Microbiol.">
        <title>The Global Catalogue of Microorganisms (GCM) 10K type strain sequencing project: providing services to taxonomists for standard genome sequencing and annotation.</title>
        <authorList>
            <consortium name="The Broad Institute Genomics Platform"/>
            <consortium name="The Broad Institute Genome Sequencing Center for Infectious Disease"/>
            <person name="Wu L."/>
            <person name="Ma J."/>
        </authorList>
    </citation>
    <scope>NUCLEOTIDE SEQUENCE [LARGE SCALE GENOMIC DNA]</scope>
    <source>
        <strain evidence="5">JCM 4586</strain>
    </source>
</reference>
<evidence type="ECO:0000313" key="5">
    <source>
        <dbReference type="Proteomes" id="UP000659223"/>
    </source>
</evidence>
<dbReference type="PANTHER" id="PTHR30204:SF93">
    <property type="entry name" value="HTH MERR-TYPE DOMAIN-CONTAINING PROTEIN"/>
    <property type="match status" value="1"/>
</dbReference>
<evidence type="ECO:0000313" key="4">
    <source>
        <dbReference type="EMBL" id="GGX77705.1"/>
    </source>
</evidence>
<dbReference type="InterPro" id="IPR047057">
    <property type="entry name" value="MerR_fam"/>
</dbReference>
<comment type="caution">
    <text evidence="4">The sequence shown here is derived from an EMBL/GenBank/DDBJ whole genome shotgun (WGS) entry which is preliminary data.</text>
</comment>
<proteinExistence type="predicted"/>
<dbReference type="Proteomes" id="UP000659223">
    <property type="component" value="Unassembled WGS sequence"/>
</dbReference>